<protein>
    <recommendedName>
        <fullName evidence="4">Lipoprotein LpqN</fullName>
    </recommendedName>
</protein>
<evidence type="ECO:0000256" key="1">
    <source>
        <dbReference type="SAM" id="SignalP"/>
    </source>
</evidence>
<dbReference type="EMBL" id="JAPFQL010000089">
    <property type="protein sequence ID" value="MDC5698861.1"/>
    <property type="molecule type" value="Genomic_DNA"/>
</dbReference>
<dbReference type="PROSITE" id="PS51257">
    <property type="entry name" value="PROKAR_LIPOPROTEIN"/>
    <property type="match status" value="1"/>
</dbReference>
<proteinExistence type="predicted"/>
<gene>
    <name evidence="2" type="ORF">OO014_16535</name>
</gene>
<reference evidence="2 3" key="1">
    <citation type="submission" date="2022-11" db="EMBL/GenBank/DDBJ databases">
        <title>Anaerobic phenanthrene biodegradation by a DNRA strain PheN6.</title>
        <authorList>
            <person name="Zhang Z."/>
        </authorList>
    </citation>
    <scope>NUCLEOTIDE SEQUENCE [LARGE SCALE GENOMIC DNA]</scope>
    <source>
        <strain evidence="2 3">PheN6</strain>
    </source>
</reference>
<evidence type="ECO:0008006" key="4">
    <source>
        <dbReference type="Google" id="ProtNLM"/>
    </source>
</evidence>
<name>A0ABT5GLF6_9MICO</name>
<organism evidence="2 3">
    <name type="scientific">Intrasporangium calvum</name>
    <dbReference type="NCBI Taxonomy" id="53358"/>
    <lineage>
        <taxon>Bacteria</taxon>
        <taxon>Bacillati</taxon>
        <taxon>Actinomycetota</taxon>
        <taxon>Actinomycetes</taxon>
        <taxon>Micrococcales</taxon>
        <taxon>Intrasporangiaceae</taxon>
        <taxon>Intrasporangium</taxon>
    </lineage>
</organism>
<accession>A0ABT5GLF6</accession>
<evidence type="ECO:0000313" key="3">
    <source>
        <dbReference type="Proteomes" id="UP001150259"/>
    </source>
</evidence>
<keyword evidence="1" id="KW-0732">Signal</keyword>
<sequence>MDLAVRPFAVVPAVALSLTLGALASAAGCASGTAPDPATNAPQTAIIAVPTATATPSSSVVAGLRLVSLPTDLPSVALGDERVRGQDYAYSLPRDWEQVHPDAEPRPDSMIAPRDGTLPYYIAVDQVLGVGPRSLDEVVSELADGFSGEGTLGALPGRTVAGYPSAGVIVDASPRTRHVYAISIYAGRAFPIRVTYDPDHEREALAALAAVLDSWTWG</sequence>
<feature type="chain" id="PRO_5045171601" description="Lipoprotein LpqN" evidence="1">
    <location>
        <begin position="27"/>
        <end position="218"/>
    </location>
</feature>
<feature type="signal peptide" evidence="1">
    <location>
        <begin position="1"/>
        <end position="26"/>
    </location>
</feature>
<dbReference type="RefSeq" id="WP_272463425.1">
    <property type="nucleotide sequence ID" value="NZ_JAPFQL010000089.1"/>
</dbReference>
<evidence type="ECO:0000313" key="2">
    <source>
        <dbReference type="EMBL" id="MDC5698861.1"/>
    </source>
</evidence>
<keyword evidence="3" id="KW-1185">Reference proteome</keyword>
<dbReference type="Proteomes" id="UP001150259">
    <property type="component" value="Unassembled WGS sequence"/>
</dbReference>
<comment type="caution">
    <text evidence="2">The sequence shown here is derived from an EMBL/GenBank/DDBJ whole genome shotgun (WGS) entry which is preliminary data.</text>
</comment>